<dbReference type="PATRIC" id="fig|1246626.3.peg.3244"/>
<accession>A0A060M1B3</accession>
<gene>
    <name evidence="2" type="ORF">BleG1_3268</name>
</gene>
<dbReference type="eggNOG" id="COG2706">
    <property type="taxonomic scope" value="Bacteria"/>
</dbReference>
<dbReference type="InterPro" id="IPR019405">
    <property type="entry name" value="Lactonase_7-beta_prop"/>
</dbReference>
<evidence type="ECO:0000313" key="3">
    <source>
        <dbReference type="Proteomes" id="UP000027142"/>
    </source>
</evidence>
<reference evidence="2 3" key="1">
    <citation type="journal article" date="2014" name="Gene">
        <title>A comparative genomic analysis of the alkalitolerant soil bacterium Bacillus lehensis G1.</title>
        <authorList>
            <person name="Noor Y.M."/>
            <person name="Samsulrizal N.H."/>
            <person name="Jema'on N.A."/>
            <person name="Low K.O."/>
            <person name="Ramli A.N."/>
            <person name="Alias N.I."/>
            <person name="Damis S.I."/>
            <person name="Fuzi S.F."/>
            <person name="Isa M.N."/>
            <person name="Murad A.M."/>
            <person name="Raih M.F."/>
            <person name="Bakar F.D."/>
            <person name="Najimudin N."/>
            <person name="Mahadi N.M."/>
            <person name="Illias R.M."/>
        </authorList>
    </citation>
    <scope>NUCLEOTIDE SEQUENCE [LARGE SCALE GENOMIC DNA]</scope>
    <source>
        <strain evidence="2 3">G1</strain>
    </source>
</reference>
<dbReference type="AlphaFoldDB" id="A0A060M1B3"/>
<dbReference type="KEGG" id="ble:BleG1_3268"/>
<sequence length="351" mass="38339">MTQYRGYIGTYSKGDSKGVYTFTLDTKTNKISNQQLAAELKDPTYVTITNENKLYAVMKEDKKGGIAAFEMNPKSGSLQPMNQQITADGGPCHVTVSKDQTKALSANYHSGTILSYAIEEDGSIGDVLSKVTHEGSGPNKERQEKAHAHFSGFTPDEHYAVAVDLGTDEVILYKNNNGELDKHFTLKVTPGAGPRHIAFHPHKAYAYIMTELSNEIIVCAYNATVGELHEIQTISTLPEGFVEESFGSAIHVSQDGKFVYAANRGHNSIASFAVNDLSGELTLVEIVSTEGNWPRDFHIDPSGGYLLASNQESSNLTLYSRNKDTGKLSLLESEIPMPYPVCVVFVSDSIQ</sequence>
<protein>
    <submittedName>
        <fullName evidence="2">Lactonase, 7-bladed beta propeller</fullName>
    </submittedName>
</protein>
<dbReference type="RefSeq" id="WP_038483155.1">
    <property type="nucleotide sequence ID" value="NZ_CP003923.1"/>
</dbReference>
<dbReference type="HOGENOM" id="CLU_038716_3_0_9"/>
<dbReference type="Proteomes" id="UP000027142">
    <property type="component" value="Chromosome"/>
</dbReference>
<dbReference type="InterPro" id="IPR050282">
    <property type="entry name" value="Cycloisomerase_2"/>
</dbReference>
<name>A0A060M1B3_9BACI</name>
<dbReference type="OrthoDB" id="9790815at2"/>
<dbReference type="SUPFAM" id="SSF51004">
    <property type="entry name" value="C-terminal (heme d1) domain of cytochrome cd1-nitrite reductase"/>
    <property type="match status" value="1"/>
</dbReference>
<dbReference type="PANTHER" id="PTHR30344">
    <property type="entry name" value="6-PHOSPHOGLUCONOLACTONASE-RELATED"/>
    <property type="match status" value="1"/>
</dbReference>
<organism evidence="2 3">
    <name type="scientific">Shouchella lehensis G1</name>
    <dbReference type="NCBI Taxonomy" id="1246626"/>
    <lineage>
        <taxon>Bacteria</taxon>
        <taxon>Bacillati</taxon>
        <taxon>Bacillota</taxon>
        <taxon>Bacilli</taxon>
        <taxon>Bacillales</taxon>
        <taxon>Bacillaceae</taxon>
        <taxon>Shouchella</taxon>
    </lineage>
</organism>
<dbReference type="Pfam" id="PF10282">
    <property type="entry name" value="Lactonase"/>
    <property type="match status" value="1"/>
</dbReference>
<dbReference type="GO" id="GO:0005829">
    <property type="term" value="C:cytosol"/>
    <property type="evidence" value="ECO:0007669"/>
    <property type="project" value="TreeGrafter"/>
</dbReference>
<evidence type="ECO:0000256" key="1">
    <source>
        <dbReference type="ARBA" id="ARBA00005564"/>
    </source>
</evidence>
<keyword evidence="3" id="KW-1185">Reference proteome</keyword>
<dbReference type="InterPro" id="IPR015943">
    <property type="entry name" value="WD40/YVTN_repeat-like_dom_sf"/>
</dbReference>
<evidence type="ECO:0000313" key="2">
    <source>
        <dbReference type="EMBL" id="AIC95815.1"/>
    </source>
</evidence>
<comment type="similarity">
    <text evidence="1">Belongs to the cycloisomerase 2 family.</text>
</comment>
<dbReference type="InterPro" id="IPR011048">
    <property type="entry name" value="Haem_d1_sf"/>
</dbReference>
<dbReference type="FunFam" id="2.130.10.10:FF:000306">
    <property type="entry name" value="3-carboxymuconate cyclase"/>
    <property type="match status" value="1"/>
</dbReference>
<dbReference type="EMBL" id="CP003923">
    <property type="protein sequence ID" value="AIC95815.1"/>
    <property type="molecule type" value="Genomic_DNA"/>
</dbReference>
<proteinExistence type="inferred from homology"/>
<dbReference type="PANTHER" id="PTHR30344:SF1">
    <property type="entry name" value="6-PHOSPHOGLUCONOLACTONASE"/>
    <property type="match status" value="1"/>
</dbReference>
<dbReference type="STRING" id="1246626.BleG1_3268"/>
<dbReference type="Gene3D" id="2.130.10.10">
    <property type="entry name" value="YVTN repeat-like/Quinoprotein amine dehydrogenase"/>
    <property type="match status" value="1"/>
</dbReference>
<dbReference type="GO" id="GO:0017057">
    <property type="term" value="F:6-phosphogluconolactonase activity"/>
    <property type="evidence" value="ECO:0007669"/>
    <property type="project" value="TreeGrafter"/>
</dbReference>